<dbReference type="SMART" id="SM00257">
    <property type="entry name" value="LysM"/>
    <property type="match status" value="2"/>
</dbReference>
<feature type="domain" description="LysM" evidence="2">
    <location>
        <begin position="31"/>
        <end position="75"/>
    </location>
</feature>
<name>A0A2P7QLF9_9SPHN</name>
<dbReference type="SUPFAM" id="SSF54106">
    <property type="entry name" value="LysM domain"/>
    <property type="match status" value="2"/>
</dbReference>
<dbReference type="RefSeq" id="WP_106513986.1">
    <property type="nucleotide sequence ID" value="NZ_PXYI01000005.1"/>
</dbReference>
<dbReference type="Gene3D" id="3.10.350.10">
    <property type="entry name" value="LysM domain"/>
    <property type="match status" value="2"/>
</dbReference>
<dbReference type="InterPro" id="IPR042047">
    <property type="entry name" value="SleB_dom1"/>
</dbReference>
<dbReference type="EMBL" id="PXYI01000005">
    <property type="protein sequence ID" value="PSJ38792.1"/>
    <property type="molecule type" value="Genomic_DNA"/>
</dbReference>
<dbReference type="Gene3D" id="1.10.10.2520">
    <property type="entry name" value="Cell wall hydrolase SleB, domain 1"/>
    <property type="match status" value="1"/>
</dbReference>
<keyword evidence="4" id="KW-1185">Reference proteome</keyword>
<feature type="region of interest" description="Disordered" evidence="1">
    <location>
        <begin position="1"/>
        <end position="35"/>
    </location>
</feature>
<reference evidence="3 4" key="1">
    <citation type="submission" date="2018-03" db="EMBL/GenBank/DDBJ databases">
        <title>The draft genome of Sphingosinicella sp. GL-C-18.</title>
        <authorList>
            <person name="Liu L."/>
            <person name="Li L."/>
            <person name="Liang L."/>
            <person name="Zhang X."/>
            <person name="Wang T."/>
        </authorList>
    </citation>
    <scope>NUCLEOTIDE SEQUENCE [LARGE SCALE GENOMIC DNA]</scope>
    <source>
        <strain evidence="3 4">GL-C-18</strain>
    </source>
</reference>
<dbReference type="InterPro" id="IPR036779">
    <property type="entry name" value="LysM_dom_sf"/>
</dbReference>
<gene>
    <name evidence="3" type="ORF">C7I55_15800</name>
</gene>
<evidence type="ECO:0000259" key="2">
    <source>
        <dbReference type="PROSITE" id="PS51782"/>
    </source>
</evidence>
<feature type="compositionally biased region" description="Low complexity" evidence="1">
    <location>
        <begin position="1"/>
        <end position="22"/>
    </location>
</feature>
<organism evidence="3 4">
    <name type="scientific">Allosphingosinicella deserti</name>
    <dbReference type="NCBI Taxonomy" id="2116704"/>
    <lineage>
        <taxon>Bacteria</taxon>
        <taxon>Pseudomonadati</taxon>
        <taxon>Pseudomonadota</taxon>
        <taxon>Alphaproteobacteria</taxon>
        <taxon>Sphingomonadales</taxon>
        <taxon>Sphingomonadaceae</taxon>
        <taxon>Allosphingosinicella</taxon>
    </lineage>
</organism>
<dbReference type="PANTHER" id="PTHR33734">
    <property type="entry name" value="LYSM DOMAIN-CONTAINING GPI-ANCHORED PROTEIN 2"/>
    <property type="match status" value="1"/>
</dbReference>
<feature type="domain" description="LysM" evidence="2">
    <location>
        <begin position="81"/>
        <end position="126"/>
    </location>
</feature>
<evidence type="ECO:0000313" key="3">
    <source>
        <dbReference type="EMBL" id="PSJ38792.1"/>
    </source>
</evidence>
<dbReference type="PANTHER" id="PTHR33734:SF22">
    <property type="entry name" value="MEMBRANE-BOUND LYTIC MUREIN TRANSGLYCOSYLASE D"/>
    <property type="match status" value="1"/>
</dbReference>
<dbReference type="InterPro" id="IPR018392">
    <property type="entry name" value="LysM"/>
</dbReference>
<accession>A0A2P7QLF9</accession>
<dbReference type="AlphaFoldDB" id="A0A2P7QLF9"/>
<dbReference type="Proteomes" id="UP000241167">
    <property type="component" value="Unassembled WGS sequence"/>
</dbReference>
<comment type="caution">
    <text evidence="3">The sequence shown here is derived from an EMBL/GenBank/DDBJ whole genome shotgun (WGS) entry which is preliminary data.</text>
</comment>
<protein>
    <recommendedName>
        <fullName evidence="2">LysM domain-containing protein</fullName>
    </recommendedName>
</protein>
<dbReference type="CDD" id="cd00118">
    <property type="entry name" value="LysM"/>
    <property type="match status" value="2"/>
</dbReference>
<proteinExistence type="predicted"/>
<sequence>MVGTISATSSTSNTNSYASVSAGASPPQAGGSHKVARGETLSGIAQRFGSDVGTVARLNGISNPNLIHEGQTLKLPQGAAQSYEIARGDTLGRIAAKNGIGVDALLAANPQIANPNRIYPGDILTIPAGTARSGVGEAGGVAAVGGTTRIENGTLSLSAQDVIDLKKTLQTEWVQGAGDAQAHGIIDTILNRTASGHWGDTVADVVNSHNQFSDINGPISRRDGRNSVDDIPESRISARVDTLVDTYLAARAGGQASSIGSHLNYANPHYSSANNLGWINALDGPVLGRGDAVHHHGTVPELDRYRPGEFAVALPGTAAVAPTTPNAAGGRIDGNAVAAANGVEVKNASVHISRLDAAMDPAIQAVAQAARRLGLPTPVITSGNDSRHMNGSLHYSDRALDFRGNNISLEQGRAFQNEVRRILGDRYDVAFETFTNRSNNHLHVEFDPH</sequence>
<dbReference type="Pfam" id="PF01476">
    <property type="entry name" value="LysM"/>
    <property type="match status" value="2"/>
</dbReference>
<dbReference type="PROSITE" id="PS51782">
    <property type="entry name" value="LYSM"/>
    <property type="match status" value="2"/>
</dbReference>
<dbReference type="OrthoDB" id="7537686at2"/>
<evidence type="ECO:0000256" key="1">
    <source>
        <dbReference type="SAM" id="MobiDB-lite"/>
    </source>
</evidence>
<evidence type="ECO:0000313" key="4">
    <source>
        <dbReference type="Proteomes" id="UP000241167"/>
    </source>
</evidence>